<dbReference type="SUPFAM" id="SSF52467">
    <property type="entry name" value="DHS-like NAD/FAD-binding domain"/>
    <property type="match status" value="1"/>
</dbReference>
<dbReference type="CDD" id="cd01715">
    <property type="entry name" value="ETF_alpha"/>
    <property type="match status" value="1"/>
</dbReference>
<organism evidence="2 3">
    <name type="scientific">Acidiplasma aeolicum</name>
    <dbReference type="NCBI Taxonomy" id="507754"/>
    <lineage>
        <taxon>Archaea</taxon>
        <taxon>Methanobacteriati</taxon>
        <taxon>Thermoplasmatota</taxon>
        <taxon>Thermoplasmata</taxon>
        <taxon>Thermoplasmatales</taxon>
        <taxon>Ferroplasmaceae</taxon>
        <taxon>Acidiplasma</taxon>
    </lineage>
</organism>
<dbReference type="SMART" id="SM00893">
    <property type="entry name" value="ETF"/>
    <property type="match status" value="2"/>
</dbReference>
<dbReference type="InterPro" id="IPR014730">
    <property type="entry name" value="ETF_a/b_N"/>
</dbReference>
<evidence type="ECO:0000259" key="1">
    <source>
        <dbReference type="SMART" id="SM00893"/>
    </source>
</evidence>
<dbReference type="SUPFAM" id="SSF52402">
    <property type="entry name" value="Adenine nucleotide alpha hydrolases-like"/>
    <property type="match status" value="2"/>
</dbReference>
<gene>
    <name evidence="2" type="ORF">SE19_07035</name>
</gene>
<dbReference type="InterPro" id="IPR018206">
    <property type="entry name" value="ETF_asu_C_CS"/>
</dbReference>
<name>A0A0P9F3H4_9ARCH</name>
<dbReference type="PATRIC" id="fig|507754.4.peg.1942"/>
<protein>
    <submittedName>
        <fullName evidence="2">Electron transfer flavoprotein subunit alpha</fullName>
    </submittedName>
</protein>
<dbReference type="PANTHER" id="PTHR21294:SF17">
    <property type="entry name" value="PROTEIN FIXA"/>
    <property type="match status" value="1"/>
</dbReference>
<dbReference type="Pfam" id="PF00766">
    <property type="entry name" value="ETF_alpha"/>
    <property type="match status" value="1"/>
</dbReference>
<sequence>MGLKIIVSIKQVPDADDLRIDPVTNNLIREGVPAIINPPDLHAIEEAIRLKEKYGGTVTIVSMGPPRGDISIKEAIAMGADDAYLVTDAAMAGSDTWATSYTVAQAIKKLGGADVILFGRRAVDGETQQVGPQTAVWLNVPAVAYTDKIIEIDQKNKKAVLQRTTEFNTEILEVPIPFVATISEISNTPREPTLEGLIKAKNYNVSRLSKTDINADPKHIGLAASPTKVIRVRPPPKMRNPEIIKNEDINKTVDWIISKIKIAATGMKSSGEDYVKPKPVAKATGKIWVYMDHTNGDINKTSLEILGAARRVADLMDTQLGAAVIGDHAENIVDMAFKYGADEAFYCETPGVEYYDNDVYTRALETLIKKYMPDAIFFPGTSNARELASTTAIKVDTGLIADCIIFDVDEKGQLLSTRPDFGGKETSTIICPNNKPVMVTTRSGVFSALKERDYRGKVQTETLTDTSTRFKIKDFKSIEYNNPLLGSKIVVGVGRGIVNKENIKLAEDLADKLHAVVGVSKPLADAGWYPKDHQVGQTGTTIRPDLYIALGISGAIQHLVGIQGSKKILAINTDETAPIFDNCDYGVVGDIFQIVPELIKKIGDINA</sequence>
<dbReference type="AlphaFoldDB" id="A0A0P9F3H4"/>
<dbReference type="CDD" id="cd01714">
    <property type="entry name" value="ETF_beta"/>
    <property type="match status" value="1"/>
</dbReference>
<dbReference type="Pfam" id="PF01012">
    <property type="entry name" value="ETF"/>
    <property type="match status" value="2"/>
</dbReference>
<comment type="caution">
    <text evidence="2">The sequence shown here is derived from an EMBL/GenBank/DDBJ whole genome shotgun (WGS) entry which is preliminary data.</text>
</comment>
<proteinExistence type="predicted"/>
<feature type="domain" description="Electron transfer flavoprotein alpha/beta-subunit N-terminal" evidence="1">
    <location>
        <begin position="287"/>
        <end position="479"/>
    </location>
</feature>
<dbReference type="PANTHER" id="PTHR21294">
    <property type="entry name" value="ELECTRON TRANSFER FLAVOPROTEIN BETA-SUBUNIT"/>
    <property type="match status" value="1"/>
</dbReference>
<dbReference type="PROSITE" id="PS00696">
    <property type="entry name" value="ETF_ALPHA"/>
    <property type="match status" value="1"/>
</dbReference>
<dbReference type="EMBL" id="LJCQ01000304">
    <property type="protein sequence ID" value="KPV46097.1"/>
    <property type="molecule type" value="Genomic_DNA"/>
</dbReference>
<dbReference type="InterPro" id="IPR033947">
    <property type="entry name" value="ETF_alpha_N"/>
</dbReference>
<dbReference type="InterPro" id="IPR033948">
    <property type="entry name" value="ETF_beta_N"/>
</dbReference>
<reference evidence="2 3" key="1">
    <citation type="submission" date="2015-09" db="EMBL/GenBank/DDBJ databases">
        <title>Draft genome sequence of Acidiplasma aeolicum DSM 18409.</title>
        <authorList>
            <person name="Hemp J."/>
        </authorList>
    </citation>
    <scope>NUCLEOTIDE SEQUENCE [LARGE SCALE GENOMIC DNA]</scope>
    <source>
        <strain evidence="2 3">V</strain>
    </source>
</reference>
<dbReference type="Gene3D" id="3.40.50.1220">
    <property type="entry name" value="TPP-binding domain"/>
    <property type="match status" value="1"/>
</dbReference>
<dbReference type="GO" id="GO:0009055">
    <property type="term" value="F:electron transfer activity"/>
    <property type="evidence" value="ECO:0007669"/>
    <property type="project" value="InterPro"/>
</dbReference>
<dbReference type="InterPro" id="IPR014729">
    <property type="entry name" value="Rossmann-like_a/b/a_fold"/>
</dbReference>
<dbReference type="InterPro" id="IPR012255">
    <property type="entry name" value="ETF_b"/>
</dbReference>
<dbReference type="Gene3D" id="3.40.50.620">
    <property type="entry name" value="HUPs"/>
    <property type="match status" value="2"/>
</dbReference>
<dbReference type="RefSeq" id="WP_054964385.1">
    <property type="nucleotide sequence ID" value="NZ_JBBYJF010000036.1"/>
</dbReference>
<dbReference type="InterPro" id="IPR014731">
    <property type="entry name" value="ETF_asu_C"/>
</dbReference>
<evidence type="ECO:0000313" key="3">
    <source>
        <dbReference type="Proteomes" id="UP000050515"/>
    </source>
</evidence>
<feature type="domain" description="Electron transfer flavoprotein alpha/beta-subunit N-terminal" evidence="1">
    <location>
        <begin position="24"/>
        <end position="217"/>
    </location>
</feature>
<dbReference type="InterPro" id="IPR029035">
    <property type="entry name" value="DHS-like_NAD/FAD-binding_dom"/>
</dbReference>
<dbReference type="Proteomes" id="UP000050515">
    <property type="component" value="Unassembled WGS sequence"/>
</dbReference>
<evidence type="ECO:0000313" key="2">
    <source>
        <dbReference type="EMBL" id="KPV46097.1"/>
    </source>
</evidence>
<accession>A0A0P9F3H4</accession>